<dbReference type="AlphaFoldDB" id="B7H8S9"/>
<accession>B7H8S9</accession>
<dbReference type="KEGG" id="bcb:BCB4264_A3543"/>
<dbReference type="EMBL" id="CP001176">
    <property type="protein sequence ID" value="ACK59251.1"/>
    <property type="molecule type" value="Genomic_DNA"/>
</dbReference>
<evidence type="ECO:0000313" key="2">
    <source>
        <dbReference type="Proteomes" id="UP000007096"/>
    </source>
</evidence>
<gene>
    <name evidence="1" type="ordered locus">BCB4264_A3543</name>
</gene>
<sequence length="43" mass="4618">MKSKKLITLAIPVILLGGCATTQGSPKIEAKRKLLNKIKSLLV</sequence>
<protein>
    <submittedName>
        <fullName evidence="1">Uncharacterized protein</fullName>
    </submittedName>
</protein>
<dbReference type="PROSITE" id="PS51257">
    <property type="entry name" value="PROKAR_LIPOPROTEIN"/>
    <property type="match status" value="1"/>
</dbReference>
<reference evidence="1 2" key="1">
    <citation type="submission" date="2008-10" db="EMBL/GenBank/DDBJ databases">
        <title>Genome sequence of Bacillus cereus B4264.</title>
        <authorList>
            <person name="Dodson R.J."/>
            <person name="Durkin A.S."/>
            <person name="Rosovitz M.J."/>
            <person name="Rasko D.A."/>
            <person name="Hoffmaster A."/>
            <person name="Ravel J."/>
            <person name="Sutton G."/>
        </authorList>
    </citation>
    <scope>NUCLEOTIDE SEQUENCE [LARGE SCALE GENOMIC DNA]</scope>
    <source>
        <strain evidence="1 2">B4264</strain>
    </source>
</reference>
<name>B7H8S9_BACC4</name>
<dbReference type="HOGENOM" id="CLU_3229163_0_0_9"/>
<evidence type="ECO:0000313" key="1">
    <source>
        <dbReference type="EMBL" id="ACK59251.1"/>
    </source>
</evidence>
<organism evidence="1 2">
    <name type="scientific">Bacillus cereus (strain B4264)</name>
    <dbReference type="NCBI Taxonomy" id="405532"/>
    <lineage>
        <taxon>Bacteria</taxon>
        <taxon>Bacillati</taxon>
        <taxon>Bacillota</taxon>
        <taxon>Bacilli</taxon>
        <taxon>Bacillales</taxon>
        <taxon>Bacillaceae</taxon>
        <taxon>Bacillus</taxon>
        <taxon>Bacillus cereus group</taxon>
    </lineage>
</organism>
<proteinExistence type="predicted"/>
<dbReference type="Proteomes" id="UP000007096">
    <property type="component" value="Chromosome"/>
</dbReference>